<feature type="compositionally biased region" description="Basic residues" evidence="1">
    <location>
        <begin position="586"/>
        <end position="606"/>
    </location>
</feature>
<dbReference type="GO" id="GO:0005634">
    <property type="term" value="C:nucleus"/>
    <property type="evidence" value="ECO:0007669"/>
    <property type="project" value="TreeGrafter"/>
</dbReference>
<dbReference type="EMBL" id="JAACJJ010000028">
    <property type="protein sequence ID" value="KAF5321463.1"/>
    <property type="molecule type" value="Genomic_DNA"/>
</dbReference>
<dbReference type="InterPro" id="IPR055509">
    <property type="entry name" value="DUF7082"/>
</dbReference>
<sequence length="1132" mass="119400">MSANNNHSGAMGPPPVPASASPSKPASANTTSASASSAPSTQQHPGASTSSAANSNSPSLSTVPPSSSNTNTNASISTSASTSNNSNPNAAPPNATSNNGSNNGSAPTSATLSSSTAPTASADVPMSITPPMSKTPPGPPPTEAQILKAQIEQLEAMRERLKSVRQVPGRVVTSGLQTAPADGWMGMGVSVSALGGGNTARTGFAVVHGIEDSAMSEPVQKAMQRARESLDKDEGMSVPSEAGVRRINRKRRRAQSPEVYVREKKETVSPLGEEGPDDVTLETLGSFARTFNETHKGKMRIKGQTVRLSVPEVMTVLMVVGEAAAGGRAVVQTIRAFGVGEKVVEHGQSAFEVFRLVSQQLRLRVEEAGAAGAGLRGVRAGDGGGGACAVCGAAVDGGGRGVGQLARGRDWRARQSIISFSGFIRRIIHVLGYTPTEGERGVPITVRIHFHPDLADAMYVRLVIGSKAVPTKVRQLPNVSYGKWQLYAAAPPFDRTQHASTKVLISVQALNEDNDILDTVTFGQFSYWTPGERRSSVSSDRIPRLHIPDGGTASLRRRTVSGLPTPSPTNSENSPFPRSGGSSQRQKTRLHRRIKSQSLMRTKHPSKAPTATDDVYAQTPILDLMTPLSDMCTNWTPTEVAVGRRLVRFSKVQDGRRLIVSCEPIPQEAFNEADPVISCIYRAESDSCYVTSVDVIYLLERLTNGEFPVEEKNRIRRNLEGLRPTTVSKHKPGFGDFFQRIMEFPDPKPRNIEKDLKVFDWNLLGQALEKILSKYSIYTTNSSDGEHEPEEGNMSPAVGSVPGTGTGSPELYAMQLAYPQPDEFSASRFLDQKAAMLDSIGTAHEQHGVYDPFAGIDLGELDLESHHHHPHPHLQEEQQHPNFAADGSNGPPMTDDFVSLPSGRPHSSSVSTDASLPSTDGAASDFIGGFGASPVDSVITSSSSSSSSSFPALGLEARSSGGGIRVGGPEIASTDDDGLDGAHHGHSQHPWSFDTANGHGHGNGHGTFKPGHAHHDSLALSDFGGLLAGYDLSKQHAPYAMGLGPGVNLHEPMSMGGLSQSVPGMHPSHLGADPNGHGGIGAQGGQDGAANSHGDGAEAPGGEDALDFSGLYENYAFNGLGDETLTGLDGYL</sequence>
<feature type="region of interest" description="Disordered" evidence="1">
    <location>
        <begin position="1"/>
        <end position="143"/>
    </location>
</feature>
<evidence type="ECO:0000259" key="2">
    <source>
        <dbReference type="Pfam" id="PF23305"/>
    </source>
</evidence>
<feature type="region of interest" description="Disordered" evidence="1">
    <location>
        <begin position="959"/>
        <end position="987"/>
    </location>
</feature>
<accession>A0A8H5F316</accession>
<comment type="caution">
    <text evidence="3">The sequence shown here is derived from an EMBL/GenBank/DDBJ whole genome shotgun (WGS) entry which is preliminary data.</text>
</comment>
<feature type="compositionally biased region" description="Polar residues" evidence="1">
    <location>
        <begin position="905"/>
        <end position="918"/>
    </location>
</feature>
<feature type="compositionally biased region" description="Low complexity" evidence="1">
    <location>
        <begin position="568"/>
        <end position="577"/>
    </location>
</feature>
<feature type="domain" description="DUF7082" evidence="2">
    <location>
        <begin position="622"/>
        <end position="772"/>
    </location>
</feature>
<proteinExistence type="predicted"/>
<evidence type="ECO:0000313" key="4">
    <source>
        <dbReference type="Proteomes" id="UP000567179"/>
    </source>
</evidence>
<dbReference type="PANTHER" id="PTHR39463">
    <property type="entry name" value="MEDUSA"/>
    <property type="match status" value="1"/>
</dbReference>
<feature type="compositionally biased region" description="Pro residues" evidence="1">
    <location>
        <begin position="133"/>
        <end position="142"/>
    </location>
</feature>
<keyword evidence="4" id="KW-1185">Reference proteome</keyword>
<evidence type="ECO:0000313" key="3">
    <source>
        <dbReference type="EMBL" id="KAF5321463.1"/>
    </source>
</evidence>
<feature type="compositionally biased region" description="Gly residues" evidence="1">
    <location>
        <begin position="1076"/>
        <end position="1087"/>
    </location>
</feature>
<dbReference type="PANTHER" id="PTHR39463:SF1">
    <property type="entry name" value="MEDUSA"/>
    <property type="match status" value="1"/>
</dbReference>
<dbReference type="Proteomes" id="UP000567179">
    <property type="component" value="Unassembled WGS sequence"/>
</dbReference>
<feature type="compositionally biased region" description="Basic and acidic residues" evidence="1">
    <location>
        <begin position="531"/>
        <end position="547"/>
    </location>
</feature>
<feature type="region of interest" description="Disordered" evidence="1">
    <location>
        <begin position="228"/>
        <end position="277"/>
    </location>
</feature>
<name>A0A8H5F316_9AGAR</name>
<feature type="region of interest" description="Disordered" evidence="1">
    <location>
        <begin position="1055"/>
        <end position="1104"/>
    </location>
</feature>
<feature type="compositionally biased region" description="Low complexity" evidence="1">
    <location>
        <begin position="18"/>
        <end position="122"/>
    </location>
</feature>
<reference evidence="3 4" key="1">
    <citation type="journal article" date="2020" name="ISME J.">
        <title>Uncovering the hidden diversity of litter-decomposition mechanisms in mushroom-forming fungi.</title>
        <authorList>
            <person name="Floudas D."/>
            <person name="Bentzer J."/>
            <person name="Ahren D."/>
            <person name="Johansson T."/>
            <person name="Persson P."/>
            <person name="Tunlid A."/>
        </authorList>
    </citation>
    <scope>NUCLEOTIDE SEQUENCE [LARGE SCALE GENOMIC DNA]</scope>
    <source>
        <strain evidence="3 4">CBS 101986</strain>
    </source>
</reference>
<protein>
    <recommendedName>
        <fullName evidence="2">DUF7082 domain-containing protein</fullName>
    </recommendedName>
</protein>
<organism evidence="3 4">
    <name type="scientific">Psilocybe cf. subviscida</name>
    <dbReference type="NCBI Taxonomy" id="2480587"/>
    <lineage>
        <taxon>Eukaryota</taxon>
        <taxon>Fungi</taxon>
        <taxon>Dikarya</taxon>
        <taxon>Basidiomycota</taxon>
        <taxon>Agaricomycotina</taxon>
        <taxon>Agaricomycetes</taxon>
        <taxon>Agaricomycetidae</taxon>
        <taxon>Agaricales</taxon>
        <taxon>Agaricineae</taxon>
        <taxon>Strophariaceae</taxon>
        <taxon>Psilocybe</taxon>
    </lineage>
</organism>
<gene>
    <name evidence="3" type="ORF">D9619_001421</name>
</gene>
<feature type="region of interest" description="Disordered" evidence="1">
    <location>
        <begin position="531"/>
        <end position="611"/>
    </location>
</feature>
<dbReference type="OrthoDB" id="1751210at2759"/>
<dbReference type="Pfam" id="PF23305">
    <property type="entry name" value="DUF7082"/>
    <property type="match status" value="1"/>
</dbReference>
<dbReference type="AlphaFoldDB" id="A0A8H5F316"/>
<feature type="region of interest" description="Disordered" evidence="1">
    <location>
        <begin position="781"/>
        <end position="806"/>
    </location>
</feature>
<evidence type="ECO:0000256" key="1">
    <source>
        <dbReference type="SAM" id="MobiDB-lite"/>
    </source>
</evidence>
<feature type="region of interest" description="Disordered" evidence="1">
    <location>
        <begin position="864"/>
        <end position="918"/>
    </location>
</feature>